<accession>A0A0G3G152</accession>
<organism evidence="2 3">
    <name type="scientific">Thioalkalivibrio versutus</name>
    <dbReference type="NCBI Taxonomy" id="106634"/>
    <lineage>
        <taxon>Bacteria</taxon>
        <taxon>Pseudomonadati</taxon>
        <taxon>Pseudomonadota</taxon>
        <taxon>Gammaproteobacteria</taxon>
        <taxon>Chromatiales</taxon>
        <taxon>Ectothiorhodospiraceae</taxon>
        <taxon>Thioalkalivibrio</taxon>
    </lineage>
</organism>
<feature type="chain" id="PRO_5002553991" description="DUF5666 domain-containing protein" evidence="1">
    <location>
        <begin position="21"/>
        <end position="158"/>
    </location>
</feature>
<keyword evidence="1" id="KW-0732">Signal</keyword>
<protein>
    <recommendedName>
        <fullName evidence="4">DUF5666 domain-containing protein</fullName>
    </recommendedName>
</protein>
<keyword evidence="3" id="KW-1185">Reference proteome</keyword>
<evidence type="ECO:0008006" key="4">
    <source>
        <dbReference type="Google" id="ProtNLM"/>
    </source>
</evidence>
<evidence type="ECO:0000313" key="2">
    <source>
        <dbReference type="EMBL" id="AKJ94940.1"/>
    </source>
</evidence>
<evidence type="ECO:0000256" key="1">
    <source>
        <dbReference type="SAM" id="SignalP"/>
    </source>
</evidence>
<dbReference type="KEGG" id="tvr:TVD_06015"/>
<dbReference type="EMBL" id="CP011367">
    <property type="protein sequence ID" value="AKJ94940.1"/>
    <property type="molecule type" value="Genomic_DNA"/>
</dbReference>
<dbReference type="RefSeq" id="WP_019611700.1">
    <property type="nucleotide sequence ID" value="NZ_CP011367.1"/>
</dbReference>
<reference evidence="2 3" key="1">
    <citation type="submission" date="2015-04" db="EMBL/GenBank/DDBJ databases">
        <title>Complete Sequence for the Genome of the Thioalkalivibrio versutus D301.</title>
        <authorList>
            <person name="Mu T."/>
            <person name="Zhou J."/>
            <person name="Xu X."/>
        </authorList>
    </citation>
    <scope>NUCLEOTIDE SEQUENCE [LARGE SCALE GENOMIC DNA]</scope>
    <source>
        <strain evidence="2 3">D301</strain>
    </source>
</reference>
<dbReference type="PATRIC" id="fig|106634.4.peg.1230"/>
<dbReference type="AlphaFoldDB" id="A0A0G3G152"/>
<gene>
    <name evidence="2" type="ORF">TVD_06015</name>
</gene>
<name>A0A0G3G152_9GAMM</name>
<evidence type="ECO:0000313" key="3">
    <source>
        <dbReference type="Proteomes" id="UP000064201"/>
    </source>
</evidence>
<proteinExistence type="predicted"/>
<feature type="signal peptide" evidence="1">
    <location>
        <begin position="1"/>
        <end position="20"/>
    </location>
</feature>
<sequence>MTKRMYFGSALMFGVVVALGAVSAQERVQTTDGREILLHADGTYEMVGESPERTRDAANGYRSVSLTDLKLDMNRMGGEQVKLTASVQSIAGMVMLTDPGQPFDANPVMADAERLPRNDRAQILERCSTSGCRVTVQGEVKHLGFGEYGLELHRIVRD</sequence>
<dbReference type="Proteomes" id="UP000064201">
    <property type="component" value="Chromosome"/>
</dbReference>